<comment type="caution">
    <text evidence="3">The sequence shown here is derived from an EMBL/GenBank/DDBJ whole genome shotgun (WGS) entry which is preliminary data.</text>
</comment>
<dbReference type="EC" id="6.3.4.13" evidence="3"/>
<dbReference type="EMBL" id="LCYA01000092">
    <property type="protein sequence ID" value="KWV86671.1"/>
    <property type="molecule type" value="Genomic_DNA"/>
</dbReference>
<keyword evidence="3" id="KW-0436">Ligase</keyword>
<dbReference type="GO" id="GO:0004637">
    <property type="term" value="F:phosphoribosylamine-glycine ligase activity"/>
    <property type="evidence" value="ECO:0007669"/>
    <property type="project" value="UniProtKB-EC"/>
</dbReference>
<proteinExistence type="predicted"/>
<dbReference type="Gene3D" id="3.90.600.10">
    <property type="entry name" value="Phosphoribosylglycinamide synthetase, C-terminal domain"/>
    <property type="match status" value="1"/>
</dbReference>
<evidence type="ECO:0000256" key="1">
    <source>
        <dbReference type="ARBA" id="ARBA00001936"/>
    </source>
</evidence>
<name>A0A109LFS8_PSEFL</name>
<evidence type="ECO:0000259" key="2">
    <source>
        <dbReference type="Pfam" id="PF02843"/>
    </source>
</evidence>
<dbReference type="InterPro" id="IPR037123">
    <property type="entry name" value="PRibGlycinamide_synth_C_sf"/>
</dbReference>
<accession>A0A109LFS8</accession>
<dbReference type="Proteomes" id="UP000061348">
    <property type="component" value="Unassembled WGS sequence"/>
</dbReference>
<protein>
    <submittedName>
        <fullName evidence="3">Phosphoribosylamine--glycine ligase</fullName>
        <ecNumber evidence="3">6.3.4.13</ecNumber>
    </submittedName>
</protein>
<dbReference type="InterPro" id="IPR011054">
    <property type="entry name" value="Rudment_hybrid_motif"/>
</dbReference>
<evidence type="ECO:0000313" key="4">
    <source>
        <dbReference type="Proteomes" id="UP000061348"/>
    </source>
</evidence>
<sequence length="43" mass="4837">MGASVDAAQQQAYKLAAKIDWKGCFYRTDIGYRAIARERGENN</sequence>
<evidence type="ECO:0000313" key="3">
    <source>
        <dbReference type="EMBL" id="KWV86671.1"/>
    </source>
</evidence>
<dbReference type="Pfam" id="PF02843">
    <property type="entry name" value="GARS_C"/>
    <property type="match status" value="1"/>
</dbReference>
<dbReference type="GO" id="GO:0009113">
    <property type="term" value="P:purine nucleobase biosynthetic process"/>
    <property type="evidence" value="ECO:0007669"/>
    <property type="project" value="InterPro"/>
</dbReference>
<feature type="domain" description="Phosphoribosylglycinamide synthetase C-domain" evidence="2">
    <location>
        <begin position="2"/>
        <end position="33"/>
    </location>
</feature>
<comment type="cofactor">
    <cofactor evidence="1">
        <name>Mn(2+)</name>
        <dbReference type="ChEBI" id="CHEBI:29035"/>
    </cofactor>
</comment>
<dbReference type="InterPro" id="IPR020560">
    <property type="entry name" value="PRibGlycinamide_synth_C-dom"/>
</dbReference>
<dbReference type="PATRIC" id="fig|294.194.peg.4165"/>
<gene>
    <name evidence="3" type="primary">purD</name>
    <name evidence="3" type="ORF">PFLmoz3_03755</name>
</gene>
<dbReference type="AlphaFoldDB" id="A0A109LFS8"/>
<dbReference type="SUPFAM" id="SSF51246">
    <property type="entry name" value="Rudiment single hybrid motif"/>
    <property type="match status" value="1"/>
</dbReference>
<organism evidence="3 4">
    <name type="scientific">Pseudomonas fluorescens</name>
    <dbReference type="NCBI Taxonomy" id="294"/>
    <lineage>
        <taxon>Bacteria</taxon>
        <taxon>Pseudomonadati</taxon>
        <taxon>Pseudomonadota</taxon>
        <taxon>Gammaproteobacteria</taxon>
        <taxon>Pseudomonadales</taxon>
        <taxon>Pseudomonadaceae</taxon>
        <taxon>Pseudomonas</taxon>
    </lineage>
</organism>
<reference evidence="3 4" key="1">
    <citation type="submission" date="2015-05" db="EMBL/GenBank/DDBJ databases">
        <title>A genomic and transcriptomic approach to investigate the blue pigment phenotype in Pseudomonas fluorescens.</title>
        <authorList>
            <person name="Andreani N.A."/>
            <person name="Cardazzo B."/>
        </authorList>
    </citation>
    <scope>NUCLEOTIDE SEQUENCE [LARGE SCALE GENOMIC DNA]</scope>
    <source>
        <strain evidence="3 4">Ps_22</strain>
    </source>
</reference>